<dbReference type="Proteomes" id="UP001168528">
    <property type="component" value="Unassembled WGS sequence"/>
</dbReference>
<evidence type="ECO:0000313" key="1">
    <source>
        <dbReference type="EMBL" id="MDO1447590.1"/>
    </source>
</evidence>
<dbReference type="RefSeq" id="WP_302038393.1">
    <property type="nucleotide sequence ID" value="NZ_JAUKPO010000007.1"/>
</dbReference>
<dbReference type="InterPro" id="IPR029024">
    <property type="entry name" value="TerB-like"/>
</dbReference>
<protein>
    <submittedName>
        <fullName evidence="1">TerB family tellurite resistance protein</fullName>
    </submittedName>
</protein>
<accession>A0ABT8R657</accession>
<name>A0ABT8R657_9BACT</name>
<gene>
    <name evidence="1" type="ORF">Q0590_15075</name>
</gene>
<dbReference type="EMBL" id="JAUKPO010000007">
    <property type="protein sequence ID" value="MDO1447590.1"/>
    <property type="molecule type" value="Genomic_DNA"/>
</dbReference>
<keyword evidence="2" id="KW-1185">Reference proteome</keyword>
<comment type="caution">
    <text evidence="1">The sequence shown here is derived from an EMBL/GenBank/DDBJ whole genome shotgun (WGS) entry which is preliminary data.</text>
</comment>
<reference evidence="1" key="1">
    <citation type="submission" date="2023-07" db="EMBL/GenBank/DDBJ databases">
        <title>The genome sequence of Rhodocytophaga aerolata KACC 12507.</title>
        <authorList>
            <person name="Zhang X."/>
        </authorList>
    </citation>
    <scope>NUCLEOTIDE SEQUENCE</scope>
    <source>
        <strain evidence="1">KACC 12507</strain>
    </source>
</reference>
<dbReference type="Gene3D" id="1.10.3680.10">
    <property type="entry name" value="TerB-like"/>
    <property type="match status" value="1"/>
</dbReference>
<evidence type="ECO:0000313" key="2">
    <source>
        <dbReference type="Proteomes" id="UP001168528"/>
    </source>
</evidence>
<dbReference type="SUPFAM" id="SSF158682">
    <property type="entry name" value="TerB-like"/>
    <property type="match status" value="1"/>
</dbReference>
<sequence length="132" mass="15139">MVTKEKLYEAFGELIYAVAKADGVVQGEEVATLEHIVRNHSWAKDIVWSFKYEAQKDNTVEYVYAKAMDIFKEHGPSPEYEHLVSILKAIAEASHHSPASEAKERGIINLFQQDLIQKFQNDLQINYLTVDR</sequence>
<proteinExistence type="predicted"/>
<organism evidence="1 2">
    <name type="scientific">Rhodocytophaga aerolata</name>
    <dbReference type="NCBI Taxonomy" id="455078"/>
    <lineage>
        <taxon>Bacteria</taxon>
        <taxon>Pseudomonadati</taxon>
        <taxon>Bacteroidota</taxon>
        <taxon>Cytophagia</taxon>
        <taxon>Cytophagales</taxon>
        <taxon>Rhodocytophagaceae</taxon>
        <taxon>Rhodocytophaga</taxon>
    </lineage>
</organism>